<keyword evidence="4" id="KW-1185">Reference proteome</keyword>
<dbReference type="Gene3D" id="3.90.640.10">
    <property type="entry name" value="Actin, Chain A, domain 4"/>
    <property type="match status" value="1"/>
</dbReference>
<dbReference type="InParanoid" id="D2VH92"/>
<evidence type="ECO:0000313" key="4">
    <source>
        <dbReference type="Proteomes" id="UP000006671"/>
    </source>
</evidence>
<reference evidence="3 4" key="1">
    <citation type="journal article" date="2010" name="Cell">
        <title>The genome of Naegleria gruberi illuminates early eukaryotic versatility.</title>
        <authorList>
            <person name="Fritz-Laylin L.K."/>
            <person name="Prochnik S.E."/>
            <person name="Ginger M.L."/>
            <person name="Dacks J.B."/>
            <person name="Carpenter M.L."/>
            <person name="Field M.C."/>
            <person name="Kuo A."/>
            <person name="Paredez A."/>
            <person name="Chapman J."/>
            <person name="Pham J."/>
            <person name="Shu S."/>
            <person name="Neupane R."/>
            <person name="Cipriano M."/>
            <person name="Mancuso J."/>
            <person name="Tu H."/>
            <person name="Salamov A."/>
            <person name="Lindquist E."/>
            <person name="Shapiro H."/>
            <person name="Lucas S."/>
            <person name="Grigoriev I.V."/>
            <person name="Cande W.Z."/>
            <person name="Fulton C."/>
            <person name="Rokhsar D.S."/>
            <person name="Dawson S.C."/>
        </authorList>
    </citation>
    <scope>NUCLEOTIDE SEQUENCE [LARGE SCALE GENOMIC DNA]</scope>
    <source>
        <strain evidence="3 4">NEG-M</strain>
    </source>
</reference>
<accession>D2VH92</accession>
<dbReference type="EMBL" id="GG738871">
    <property type="protein sequence ID" value="EFC43759.1"/>
    <property type="molecule type" value="Genomic_DNA"/>
</dbReference>
<dbReference type="Gene3D" id="3.30.420.40">
    <property type="match status" value="2"/>
</dbReference>
<dbReference type="RefSeq" id="XP_002676503.1">
    <property type="nucleotide sequence ID" value="XM_002676457.1"/>
</dbReference>
<evidence type="ECO:0000313" key="3">
    <source>
        <dbReference type="EMBL" id="EFC43759.1"/>
    </source>
</evidence>
<dbReference type="SUPFAM" id="SSF53067">
    <property type="entry name" value="Actin-like ATPase domain"/>
    <property type="match status" value="2"/>
</dbReference>
<dbReference type="InterPro" id="IPR043129">
    <property type="entry name" value="ATPase_NBD"/>
</dbReference>
<dbReference type="AlphaFoldDB" id="D2VH92"/>
<feature type="region of interest" description="Disordered" evidence="2">
    <location>
        <begin position="35"/>
        <end position="56"/>
    </location>
</feature>
<dbReference type="Proteomes" id="UP000006671">
    <property type="component" value="Unassembled WGS sequence"/>
</dbReference>
<dbReference type="SMART" id="SM00268">
    <property type="entry name" value="ACTIN"/>
    <property type="match status" value="1"/>
</dbReference>
<dbReference type="PANTHER" id="PTHR11937">
    <property type="entry name" value="ACTIN"/>
    <property type="match status" value="1"/>
</dbReference>
<dbReference type="STRING" id="5762.D2VH92"/>
<feature type="compositionally biased region" description="Polar residues" evidence="2">
    <location>
        <begin position="45"/>
        <end position="56"/>
    </location>
</feature>
<dbReference type="InterPro" id="IPR004000">
    <property type="entry name" value="Actin"/>
</dbReference>
<dbReference type="Pfam" id="PF00022">
    <property type="entry name" value="Actin"/>
    <property type="match status" value="2"/>
</dbReference>
<dbReference type="PRINTS" id="PR00190">
    <property type="entry name" value="ACTIN"/>
</dbReference>
<dbReference type="KEGG" id="ngr:NAEGRDRAFT_44581"/>
<proteinExistence type="inferred from homology"/>
<dbReference type="GeneID" id="8847661"/>
<sequence length="389" mass="44323">MAFEDLTTIVLDVGSFRVRAGIAGDDEPKINIPTLASRNPKFKSTKSTNLESKLTNNEQDDADTYLKREYLIGSEIIDYEIMNNDGKLEITSPFGDGKEINVDVMERIWRFTFEQLKVEPEECPLVMIEHALTEKRVRETKMQIMFESFGIPMYYSGYDSVMSMYASGRVTGITVNMGYEETQIVPVFEGFALPHAIMTMNFGGRQLTEYLAQKLKLDGHNLTNDQVSQLKEKLCRVAEDYDEELRTIDSASFELPDGNVIQIKNERLTCPEIYFNPQIFQSQEIGPIHLQTYSSIQKCDIDGRRFWYSNILLTGASSCFPKMTERLTKEMVFLSPSSMKVKVIGAPERNIQAWLGGSILGSISASQTMFITREEYEEVGPVLVHRRCF</sequence>
<dbReference type="eggNOG" id="KOG0676">
    <property type="taxonomic scope" value="Eukaryota"/>
</dbReference>
<evidence type="ECO:0000256" key="2">
    <source>
        <dbReference type="SAM" id="MobiDB-lite"/>
    </source>
</evidence>
<name>D2VH92_NAEGR</name>
<evidence type="ECO:0008006" key="5">
    <source>
        <dbReference type="Google" id="ProtNLM"/>
    </source>
</evidence>
<organism evidence="4">
    <name type="scientific">Naegleria gruberi</name>
    <name type="common">Amoeba</name>
    <dbReference type="NCBI Taxonomy" id="5762"/>
    <lineage>
        <taxon>Eukaryota</taxon>
        <taxon>Discoba</taxon>
        <taxon>Heterolobosea</taxon>
        <taxon>Tetramitia</taxon>
        <taxon>Eutetramitia</taxon>
        <taxon>Vahlkampfiidae</taxon>
        <taxon>Naegleria</taxon>
    </lineage>
</organism>
<evidence type="ECO:0000256" key="1">
    <source>
        <dbReference type="RuleBase" id="RU000487"/>
    </source>
</evidence>
<protein>
    <recommendedName>
        <fullName evidence="5">Actin</fullName>
    </recommendedName>
</protein>
<dbReference type="VEuPathDB" id="AmoebaDB:NAEGRDRAFT_44581"/>
<comment type="similarity">
    <text evidence="1">Belongs to the actin family.</text>
</comment>
<gene>
    <name evidence="3" type="ORF">NAEGRDRAFT_44581</name>
</gene>